<keyword evidence="2" id="KW-0732">Signal</keyword>
<keyword evidence="1" id="KW-1133">Transmembrane helix</keyword>
<evidence type="ECO:0000313" key="4">
    <source>
        <dbReference type="Proteomes" id="UP000193920"/>
    </source>
</evidence>
<keyword evidence="4" id="KW-1185">Reference proteome</keyword>
<accession>A0A1Y2BA41</accession>
<keyword evidence="1" id="KW-0472">Membrane</keyword>
<reference evidence="3 4" key="1">
    <citation type="submission" date="2016-08" db="EMBL/GenBank/DDBJ databases">
        <title>A Parts List for Fungal Cellulosomes Revealed by Comparative Genomics.</title>
        <authorList>
            <consortium name="DOE Joint Genome Institute"/>
            <person name="Haitjema C.H."/>
            <person name="Gilmore S.P."/>
            <person name="Henske J.K."/>
            <person name="Solomon K.V."/>
            <person name="De Groot R."/>
            <person name="Kuo A."/>
            <person name="Mondo S.J."/>
            <person name="Salamov A.A."/>
            <person name="Labutti K."/>
            <person name="Zhao Z."/>
            <person name="Chiniquy J."/>
            <person name="Barry K."/>
            <person name="Brewer H.M."/>
            <person name="Purvine S.O."/>
            <person name="Wright A.T."/>
            <person name="Boxma B."/>
            <person name="Van Alen T."/>
            <person name="Hackstein J.H."/>
            <person name="Baker S.E."/>
            <person name="Grigoriev I.V."/>
            <person name="O'Malley M.A."/>
        </authorList>
    </citation>
    <scope>NUCLEOTIDE SEQUENCE [LARGE SCALE GENOMIC DNA]</scope>
    <source>
        <strain evidence="3 4">G1</strain>
    </source>
</reference>
<keyword evidence="1" id="KW-0812">Transmembrane</keyword>
<evidence type="ECO:0000313" key="3">
    <source>
        <dbReference type="EMBL" id="ORY31712.1"/>
    </source>
</evidence>
<dbReference type="OrthoDB" id="2142889at2759"/>
<dbReference type="AlphaFoldDB" id="A0A1Y2BA41"/>
<proteinExistence type="predicted"/>
<protein>
    <recommendedName>
        <fullName evidence="5">Dickkopf N-terminal cysteine-rich domain-containing protein</fullName>
    </recommendedName>
</protein>
<evidence type="ECO:0008006" key="5">
    <source>
        <dbReference type="Google" id="ProtNLM"/>
    </source>
</evidence>
<dbReference type="Proteomes" id="UP000193920">
    <property type="component" value="Unassembled WGS sequence"/>
</dbReference>
<evidence type="ECO:0000256" key="1">
    <source>
        <dbReference type="SAM" id="Phobius"/>
    </source>
</evidence>
<name>A0A1Y2BA41_9FUNG</name>
<dbReference type="EMBL" id="MCOG01000168">
    <property type="protein sequence ID" value="ORY31712.1"/>
    <property type="molecule type" value="Genomic_DNA"/>
</dbReference>
<feature type="chain" id="PRO_5012824546" description="Dickkopf N-terminal cysteine-rich domain-containing protein" evidence="2">
    <location>
        <begin position="21"/>
        <end position="290"/>
    </location>
</feature>
<organism evidence="3 4">
    <name type="scientific">Neocallimastix californiae</name>
    <dbReference type="NCBI Taxonomy" id="1754190"/>
    <lineage>
        <taxon>Eukaryota</taxon>
        <taxon>Fungi</taxon>
        <taxon>Fungi incertae sedis</taxon>
        <taxon>Chytridiomycota</taxon>
        <taxon>Chytridiomycota incertae sedis</taxon>
        <taxon>Neocallimastigomycetes</taxon>
        <taxon>Neocallimastigales</taxon>
        <taxon>Neocallimastigaceae</taxon>
        <taxon>Neocallimastix</taxon>
    </lineage>
</organism>
<sequence>MKFTQSLLFIVTLLFTTIYGYKTEYTLDDAKKLKVDTCKSDNDCKKEFQTQCLIPKGEKEGHCVSTLYCHPGDEKCVYAVEKDDEKEGNIIVNFESIRYSDYFYYFGKRPTLILESCNSKEASLSTCYTRECDTNEQCFSGICKESNCIANEKKPLYICSNDESVFQGLDHGKFKTDSLTCKLAEEETCKRSSDCATGSCEKINDVEICVVLYNNKLRIALAVLIVVLIFVAGFIVFKAYRFNNAKKVKKDLKVKYEMEDAFYDHSHGDYIELEEVEDFAVEASKLNHKL</sequence>
<evidence type="ECO:0000256" key="2">
    <source>
        <dbReference type="SAM" id="SignalP"/>
    </source>
</evidence>
<feature type="signal peptide" evidence="2">
    <location>
        <begin position="1"/>
        <end position="20"/>
    </location>
</feature>
<comment type="caution">
    <text evidence="3">The sequence shown here is derived from an EMBL/GenBank/DDBJ whole genome shotgun (WGS) entry which is preliminary data.</text>
</comment>
<gene>
    <name evidence="3" type="ORF">LY90DRAFT_673640</name>
</gene>
<feature type="transmembrane region" description="Helical" evidence="1">
    <location>
        <begin position="219"/>
        <end position="240"/>
    </location>
</feature>